<gene>
    <name evidence="1" type="ORF">SPSIL_014880</name>
</gene>
<keyword evidence="2" id="KW-1185">Reference proteome</keyword>
<accession>A0ABZ3IIZ5</accession>
<sequence>MKILARKSDADIKACREAQAKYCKENCDPHFAPESGVCWSCRKDIYQNYGWTNKGEFPFSQRIGVSKDGEQVDFITGISLEKAGSELVTGCPHCNRSYCD</sequence>
<dbReference type="EMBL" id="CP155573">
    <property type="protein sequence ID" value="XFO65378.1"/>
    <property type="molecule type" value="Genomic_DNA"/>
</dbReference>
<evidence type="ECO:0000313" key="1">
    <source>
        <dbReference type="EMBL" id="XFO65378.1"/>
    </source>
</evidence>
<dbReference type="RefSeq" id="WP_094603438.1">
    <property type="nucleotide sequence ID" value="NZ_CP155573.1"/>
</dbReference>
<dbReference type="Proteomes" id="UP000216752">
    <property type="component" value="Chromosome"/>
</dbReference>
<evidence type="ECO:0000313" key="2">
    <source>
        <dbReference type="Proteomes" id="UP000216752"/>
    </source>
</evidence>
<organism evidence="1 2">
    <name type="scientific">Sporomusa silvacetica DSM 10669</name>
    <dbReference type="NCBI Taxonomy" id="1123289"/>
    <lineage>
        <taxon>Bacteria</taxon>
        <taxon>Bacillati</taxon>
        <taxon>Bacillota</taxon>
        <taxon>Negativicutes</taxon>
        <taxon>Selenomonadales</taxon>
        <taxon>Sporomusaceae</taxon>
        <taxon>Sporomusa</taxon>
    </lineage>
</organism>
<protein>
    <submittedName>
        <fullName evidence="1">Uncharacterized protein</fullName>
    </submittedName>
</protein>
<reference evidence="1" key="1">
    <citation type="submission" date="2024-05" db="EMBL/GenBank/DDBJ databases">
        <title>Isolation and characterization of Sporomusa carbonis sp. nov., a carboxydotrophic hydrogenogen in the genus of Sporomusa isolated from a charcoal burning pile.</title>
        <authorList>
            <person name="Boeer T."/>
            <person name="Rosenbaum F."/>
            <person name="Eysell L."/>
            <person name="Mueller V."/>
            <person name="Daniel R."/>
            <person name="Poehlein A."/>
        </authorList>
    </citation>
    <scope>NUCLEOTIDE SEQUENCE [LARGE SCALE GENOMIC DNA]</scope>
    <source>
        <strain evidence="1">DSM 10669</strain>
    </source>
</reference>
<proteinExistence type="predicted"/>
<name>A0ABZ3IIZ5_9FIRM</name>